<dbReference type="RefSeq" id="WP_008429567.1">
    <property type="nucleotide sequence ID" value="NZ_AEPB01000018.1"/>
</dbReference>
<evidence type="ECO:0000313" key="2">
    <source>
        <dbReference type="EMBL" id="EGA90372.1"/>
    </source>
</evidence>
<evidence type="ECO:0000256" key="1">
    <source>
        <dbReference type="SAM" id="Phobius"/>
    </source>
</evidence>
<name>E7REX3_9BACL</name>
<accession>E7REX3</accession>
<keyword evidence="1" id="KW-0812">Transmembrane</keyword>
<dbReference type="EMBL" id="AEPB01000018">
    <property type="protein sequence ID" value="EGA90372.1"/>
    <property type="molecule type" value="Genomic_DNA"/>
</dbReference>
<reference evidence="2 3" key="1">
    <citation type="journal article" date="2011" name="J. Bacteriol.">
        <title>The Draft Genome of Planococcus donghaensis MPA1U2 Reveals Nonsporulation Pathways Controlled by a Conserved Spo0A Regulon.</title>
        <authorList>
            <person name="Pearson M.D."/>
            <person name="Noller H.F."/>
        </authorList>
    </citation>
    <scope>NUCLEOTIDE SEQUENCE [LARGE SCALE GENOMIC DNA]</scope>
    <source>
        <strain evidence="2 3">MPA1U2</strain>
    </source>
</reference>
<feature type="transmembrane region" description="Helical" evidence="1">
    <location>
        <begin position="34"/>
        <end position="52"/>
    </location>
</feature>
<proteinExistence type="predicted"/>
<feature type="transmembrane region" description="Helical" evidence="1">
    <location>
        <begin position="6"/>
        <end position="27"/>
    </location>
</feature>
<protein>
    <submittedName>
        <fullName evidence="2">Uncharacterized protein</fullName>
    </submittedName>
</protein>
<comment type="caution">
    <text evidence="2">The sequence shown here is derived from an EMBL/GenBank/DDBJ whole genome shotgun (WGS) entry which is preliminary data.</text>
</comment>
<dbReference type="AlphaFoldDB" id="E7REX3"/>
<sequence length="53" mass="6089">MLYIPLTLALVFIAMLLINFIVGFLLLNIRDKNYWVISTVTSLVFTLIFVVVL</sequence>
<dbReference type="Proteomes" id="UP000003052">
    <property type="component" value="Unassembled WGS sequence"/>
</dbReference>
<gene>
    <name evidence="2" type="ORF">GPDM_05066</name>
</gene>
<keyword evidence="1" id="KW-1133">Transmembrane helix</keyword>
<keyword evidence="1" id="KW-0472">Membrane</keyword>
<evidence type="ECO:0000313" key="3">
    <source>
        <dbReference type="Proteomes" id="UP000003052"/>
    </source>
</evidence>
<organism evidence="2 3">
    <name type="scientific">Planococcus donghaensis MPA1U2</name>
    <dbReference type="NCBI Taxonomy" id="933115"/>
    <lineage>
        <taxon>Bacteria</taxon>
        <taxon>Bacillati</taxon>
        <taxon>Bacillota</taxon>
        <taxon>Bacilli</taxon>
        <taxon>Bacillales</taxon>
        <taxon>Caryophanaceae</taxon>
        <taxon>Planococcus</taxon>
    </lineage>
</organism>